<name>A0AAV5VLW8_9BILA</name>
<feature type="non-terminal residue" evidence="1">
    <location>
        <position position="78"/>
    </location>
</feature>
<dbReference type="Proteomes" id="UP001432322">
    <property type="component" value="Unassembled WGS sequence"/>
</dbReference>
<evidence type="ECO:0000313" key="1">
    <source>
        <dbReference type="EMBL" id="GMT20539.1"/>
    </source>
</evidence>
<dbReference type="AlphaFoldDB" id="A0AAV5VLW8"/>
<proteinExistence type="predicted"/>
<keyword evidence="2" id="KW-1185">Reference proteome</keyword>
<evidence type="ECO:0000313" key="2">
    <source>
        <dbReference type="Proteomes" id="UP001432322"/>
    </source>
</evidence>
<protein>
    <submittedName>
        <fullName evidence="1">Uncharacterized protein</fullName>
    </submittedName>
</protein>
<sequence length="78" mass="8809">AEIATHELNVNVLRGLLIAPGLLVLISKHNQRPGSMLLFLRSTDAFRTYERREFPLRPSRYEGARVTQVFGTSILIST</sequence>
<gene>
    <name evidence="1" type="ORF">PFISCL1PPCAC_11836</name>
</gene>
<feature type="non-terminal residue" evidence="1">
    <location>
        <position position="1"/>
    </location>
</feature>
<dbReference type="EMBL" id="BTSY01000003">
    <property type="protein sequence ID" value="GMT20539.1"/>
    <property type="molecule type" value="Genomic_DNA"/>
</dbReference>
<accession>A0AAV5VLW8</accession>
<organism evidence="1 2">
    <name type="scientific">Pristionchus fissidentatus</name>
    <dbReference type="NCBI Taxonomy" id="1538716"/>
    <lineage>
        <taxon>Eukaryota</taxon>
        <taxon>Metazoa</taxon>
        <taxon>Ecdysozoa</taxon>
        <taxon>Nematoda</taxon>
        <taxon>Chromadorea</taxon>
        <taxon>Rhabditida</taxon>
        <taxon>Rhabditina</taxon>
        <taxon>Diplogasteromorpha</taxon>
        <taxon>Diplogasteroidea</taxon>
        <taxon>Neodiplogasteridae</taxon>
        <taxon>Pristionchus</taxon>
    </lineage>
</organism>
<comment type="caution">
    <text evidence="1">The sequence shown here is derived from an EMBL/GenBank/DDBJ whole genome shotgun (WGS) entry which is preliminary data.</text>
</comment>
<reference evidence="1" key="1">
    <citation type="submission" date="2023-10" db="EMBL/GenBank/DDBJ databases">
        <title>Genome assembly of Pristionchus species.</title>
        <authorList>
            <person name="Yoshida K."/>
            <person name="Sommer R.J."/>
        </authorList>
    </citation>
    <scope>NUCLEOTIDE SEQUENCE</scope>
    <source>
        <strain evidence="1">RS5133</strain>
    </source>
</reference>